<gene>
    <name evidence="4" type="ORF">SAMN04487891_10543</name>
    <name evidence="5" type="ORF">SAMN05216293_2644</name>
</gene>
<dbReference type="GO" id="GO:0016787">
    <property type="term" value="F:hydrolase activity"/>
    <property type="evidence" value="ECO:0007669"/>
    <property type="project" value="UniProtKB-KW"/>
</dbReference>
<dbReference type="SUPFAM" id="SSF75005">
    <property type="entry name" value="Arabinanase/levansucrase/invertase"/>
    <property type="match status" value="1"/>
</dbReference>
<dbReference type="PIRSF" id="PIRSF016202">
    <property type="entry name" value="PH1107"/>
    <property type="match status" value="1"/>
</dbReference>
<dbReference type="STRING" id="1055723.SAMN05216293_2644"/>
<evidence type="ECO:0000256" key="1">
    <source>
        <dbReference type="ARBA" id="ARBA00022676"/>
    </source>
</evidence>
<organism evidence="5 6">
    <name type="scientific">Flagellimonas taeanensis</name>
    <dbReference type="NCBI Taxonomy" id="1005926"/>
    <lineage>
        <taxon>Bacteria</taxon>
        <taxon>Pseudomonadati</taxon>
        <taxon>Bacteroidota</taxon>
        <taxon>Flavobacteriia</taxon>
        <taxon>Flavobacteriales</taxon>
        <taxon>Flavobacteriaceae</taxon>
        <taxon>Flagellimonas</taxon>
    </lineage>
</organism>
<dbReference type="RefSeq" id="WP_245750676.1">
    <property type="nucleotide sequence ID" value="NZ_FOKU01000005.1"/>
</dbReference>
<dbReference type="PANTHER" id="PTHR34106">
    <property type="entry name" value="GLYCOSIDASE"/>
    <property type="match status" value="1"/>
</dbReference>
<evidence type="ECO:0000256" key="2">
    <source>
        <dbReference type="ARBA" id="ARBA00022679"/>
    </source>
</evidence>
<keyword evidence="7" id="KW-1185">Reference proteome</keyword>
<dbReference type="CDD" id="cd18610">
    <property type="entry name" value="GH130_BT3780-like"/>
    <property type="match status" value="1"/>
</dbReference>
<dbReference type="AlphaFoldDB" id="A0A1M6XXQ0"/>
<proteinExistence type="inferred from homology"/>
<dbReference type="EMBL" id="FRAT01000007">
    <property type="protein sequence ID" value="SHL10757.1"/>
    <property type="molecule type" value="Genomic_DNA"/>
</dbReference>
<comment type="similarity">
    <text evidence="3">Belongs to the glycosyl hydrolase 130 family.</text>
</comment>
<keyword evidence="1" id="KW-0328">Glycosyltransferase</keyword>
<dbReference type="Proteomes" id="UP000198940">
    <property type="component" value="Unassembled WGS sequence"/>
</dbReference>
<dbReference type="InterPro" id="IPR007184">
    <property type="entry name" value="Mannoside_phosphorylase"/>
</dbReference>
<dbReference type="GO" id="GO:0016757">
    <property type="term" value="F:glycosyltransferase activity"/>
    <property type="evidence" value="ECO:0007669"/>
    <property type="project" value="UniProtKB-KW"/>
</dbReference>
<dbReference type="PANTHER" id="PTHR34106:SF5">
    <property type="entry name" value="GLYCOSIDASE"/>
    <property type="match status" value="1"/>
</dbReference>
<evidence type="ECO:0000313" key="4">
    <source>
        <dbReference type="EMBL" id="SFC03952.1"/>
    </source>
</evidence>
<keyword evidence="2" id="KW-0808">Transferase</keyword>
<dbReference type="EMBL" id="FOKU01000005">
    <property type="protein sequence ID" value="SFC03952.1"/>
    <property type="molecule type" value="Genomic_DNA"/>
</dbReference>
<reference evidence="5 6" key="1">
    <citation type="submission" date="2016-11" db="EMBL/GenBank/DDBJ databases">
        <authorList>
            <person name="Varghese N."/>
            <person name="Submissions S."/>
        </authorList>
    </citation>
    <scope>NUCLEOTIDE SEQUENCE [LARGE SCALE GENOMIC DNA]</scope>
    <source>
        <strain evidence="5 6">CGMCC 1.12174</strain>
        <strain evidence="4 7">DSM 26351</strain>
    </source>
</reference>
<comment type="caution">
    <text evidence="5">The sequence shown here is derived from an EMBL/GenBank/DDBJ whole genome shotgun (WGS) entry which is preliminary data.</text>
</comment>
<dbReference type="Proteomes" id="UP000184031">
    <property type="component" value="Unassembled WGS sequence"/>
</dbReference>
<sequence length="386" mass="43852">MMHNFFTLDIKTNSKNGMVMLRGFVYVFLIFSSFSALAQSKEKEWMLGPFERDQDARPILGKNSESEFKDPITHQNTHWESMATFNPAAIVKDGSIHVLYRAEEKLGEKEIGGHRSRIGMAISEDGVTYTKQPVPFFYPDEDHQKQNEWPGGTEDPRIVETEDGTYVLTYTQWNREVPRLAVATSKDLVHWEKHGPVFQKYEQGVYLNRETKSGAIVTELKNDKLVAAKINGLYWMYYGVPHIWLASSTNLKDWAPVETYEGKLAPVLSPRPGYFDSWLVEAGPPPLLTEKGIVVLYNAGNSQNIGVKELGNRIYTGGQALFDPNEPWKLLDRTDAPFIKPELPFEKSGQYKEGTTFLEGLVLFNETWYLYYGTADSMVGVVKAKP</sequence>
<evidence type="ECO:0000313" key="5">
    <source>
        <dbReference type="EMBL" id="SHL10757.1"/>
    </source>
</evidence>
<dbReference type="Gene3D" id="2.115.10.20">
    <property type="entry name" value="Glycosyl hydrolase domain, family 43"/>
    <property type="match status" value="1"/>
</dbReference>
<protein>
    <submittedName>
        <fullName evidence="5">Predicted glycosyl hydrolase, GH43/DUF377 family</fullName>
    </submittedName>
</protein>
<accession>A0A1M6XXQ0</accession>
<dbReference type="Pfam" id="PF04041">
    <property type="entry name" value="Glyco_hydro_130"/>
    <property type="match status" value="1"/>
</dbReference>
<name>A0A1M6XXQ0_9FLAO</name>
<keyword evidence="5" id="KW-0378">Hydrolase</keyword>
<evidence type="ECO:0000313" key="6">
    <source>
        <dbReference type="Proteomes" id="UP000184031"/>
    </source>
</evidence>
<evidence type="ECO:0000313" key="7">
    <source>
        <dbReference type="Proteomes" id="UP000198940"/>
    </source>
</evidence>
<evidence type="ECO:0000256" key="3">
    <source>
        <dbReference type="ARBA" id="ARBA00024356"/>
    </source>
</evidence>
<dbReference type="InterPro" id="IPR023296">
    <property type="entry name" value="Glyco_hydro_beta-prop_sf"/>
</dbReference>